<proteinExistence type="predicted"/>
<feature type="compositionally biased region" description="Polar residues" evidence="1">
    <location>
        <begin position="117"/>
        <end position="126"/>
    </location>
</feature>
<feature type="region of interest" description="Disordered" evidence="1">
    <location>
        <begin position="843"/>
        <end position="937"/>
    </location>
</feature>
<feature type="compositionally biased region" description="Polar residues" evidence="1">
    <location>
        <begin position="877"/>
        <end position="891"/>
    </location>
</feature>
<feature type="compositionally biased region" description="Polar residues" evidence="1">
    <location>
        <begin position="225"/>
        <end position="238"/>
    </location>
</feature>
<name>A0A8E2JTQ8_9PEZI</name>
<keyword evidence="3" id="KW-1185">Reference proteome</keyword>
<sequence length="937" mass="100860">MAEIALPRQQVTQAPELMGMGTPLYQRRNPSTSGPVELIPNPDFVFPRPEPNSSSDSNTNSTRRPMSLQSLPTARRGSSGGIRQQKSVSALPDFSFNPSATGRPSTATAVTPPHSPIVTTPTTPSRNIGHRRGGSELIGGDARAGGIGLLSSSPTKGESIIPPPNAGLRSGPVAGRRGHAHRRSGAISSHDISSILQPTDGNAPTRSGSAPATPLENETKPFFTHSMNKSVSQPSLHSASMEDGGLFHDDSSPRRPPSRARVGFSDRVEYIRPLSTISSETESSLSTIRGHSVSGSLSSVISSGAASPPSARMARPSLNTTFEDESRPSTAGAVLDMKDRSNGFGGELFSRKRPMSAVAPNSPVSAGSPVTPRIPAKRRSFFRLDQRRVDSSVPLSSPLFSSASEPSLLSAGETPPASPAKIPDESEVIEITTGKPKSTQRKTPRKPRKVKTWANSIISRKARHQSHKVKNRAATPPPQVSSAAEEDSEDIEFEADFDADNTVTIVSAPAGENQRPRLETDIASWKPRQFTRQDSDTMSPVIDLDAALGPFNTPLGSNARGHGRGFSVARRTMHSAGGIAQNHRRTESAPELVPFELRGAAIANTLTMADVFEEEEEDENSAMAEEKAAVPTNAATGPEEEVEEPSIGIQVVDTDDARNGSAINWNFDDGLKIKQGDRVRKHASIEELAPLEVPKIREAAPAPSDRRVSRQSMEISPVEVVEDFEEPRTSSLTRSSDSTITPTISGDDTKESQHVMNLTLPLPQHTLMTPETFTNSSFSSPDFRSSQTSFDTPRLGTAASSVTDYRAIGSVHFGEPGPELRVSVDDVPSLTSSRSTMTSALHNTFPMMSPRNPGERSSSLCSVPSDISDQRRRKRSSIASLSRLINSSTFGEKSKLSIEQRPHSEHLEPAKDPKAKKHKRLSKMMQFWKSKDSSSRS</sequence>
<feature type="compositionally biased region" description="Basic residues" evidence="1">
    <location>
        <begin position="438"/>
        <end position="451"/>
    </location>
</feature>
<feature type="compositionally biased region" description="Low complexity" evidence="1">
    <location>
        <begin position="391"/>
        <end position="410"/>
    </location>
</feature>
<dbReference type="Proteomes" id="UP000250140">
    <property type="component" value="Unassembled WGS sequence"/>
</dbReference>
<gene>
    <name evidence="2" type="ORF">AOQ84DRAFT_431398</name>
</gene>
<feature type="region of interest" description="Disordered" evidence="1">
    <location>
        <begin position="776"/>
        <end position="795"/>
    </location>
</feature>
<evidence type="ECO:0000313" key="2">
    <source>
        <dbReference type="EMBL" id="OCL09239.1"/>
    </source>
</evidence>
<protein>
    <recommendedName>
        <fullName evidence="4">Cell wall proline rich protein</fullName>
    </recommendedName>
</protein>
<feature type="compositionally biased region" description="Low complexity" evidence="1">
    <location>
        <begin position="52"/>
        <end position="62"/>
    </location>
</feature>
<feature type="compositionally biased region" description="Basic residues" evidence="1">
    <location>
        <begin position="460"/>
        <end position="471"/>
    </location>
</feature>
<feature type="compositionally biased region" description="Low complexity" evidence="1">
    <location>
        <begin position="729"/>
        <end position="741"/>
    </location>
</feature>
<feature type="compositionally biased region" description="Low complexity" evidence="1">
    <location>
        <begin position="776"/>
        <end position="790"/>
    </location>
</feature>
<evidence type="ECO:0008006" key="4">
    <source>
        <dbReference type="Google" id="ProtNLM"/>
    </source>
</evidence>
<accession>A0A8E2JTQ8</accession>
<organism evidence="2 3">
    <name type="scientific">Glonium stellatum</name>
    <dbReference type="NCBI Taxonomy" id="574774"/>
    <lineage>
        <taxon>Eukaryota</taxon>
        <taxon>Fungi</taxon>
        <taxon>Dikarya</taxon>
        <taxon>Ascomycota</taxon>
        <taxon>Pezizomycotina</taxon>
        <taxon>Dothideomycetes</taxon>
        <taxon>Pleosporomycetidae</taxon>
        <taxon>Gloniales</taxon>
        <taxon>Gloniaceae</taxon>
        <taxon>Glonium</taxon>
    </lineage>
</organism>
<dbReference type="AlphaFoldDB" id="A0A8E2JTQ8"/>
<feature type="region of interest" description="Disordered" evidence="1">
    <location>
        <begin position="722"/>
        <end position="749"/>
    </location>
</feature>
<feature type="compositionally biased region" description="Polar residues" evidence="1">
    <location>
        <begin position="63"/>
        <end position="72"/>
    </location>
</feature>
<evidence type="ECO:0000313" key="3">
    <source>
        <dbReference type="Proteomes" id="UP000250140"/>
    </source>
</evidence>
<feature type="compositionally biased region" description="Basic and acidic residues" evidence="1">
    <location>
        <begin position="892"/>
        <end position="913"/>
    </location>
</feature>
<feature type="compositionally biased region" description="Polar residues" evidence="1">
    <location>
        <begin position="96"/>
        <end position="109"/>
    </location>
</feature>
<evidence type="ECO:0000256" key="1">
    <source>
        <dbReference type="SAM" id="MobiDB-lite"/>
    </source>
</evidence>
<feature type="compositionally biased region" description="Polar residues" evidence="1">
    <location>
        <begin position="855"/>
        <end position="867"/>
    </location>
</feature>
<feature type="region of interest" description="Disordered" evidence="1">
    <location>
        <begin position="353"/>
        <end position="487"/>
    </location>
</feature>
<dbReference type="EMBL" id="KV749478">
    <property type="protein sequence ID" value="OCL09239.1"/>
    <property type="molecule type" value="Genomic_DNA"/>
</dbReference>
<dbReference type="OrthoDB" id="5406427at2759"/>
<feature type="compositionally biased region" description="Polar residues" evidence="1">
    <location>
        <begin position="186"/>
        <end position="210"/>
    </location>
</feature>
<reference evidence="2 3" key="1">
    <citation type="journal article" date="2016" name="Nat. Commun.">
        <title>Ectomycorrhizal ecology is imprinted in the genome of the dominant symbiotic fungus Cenococcum geophilum.</title>
        <authorList>
            <consortium name="DOE Joint Genome Institute"/>
            <person name="Peter M."/>
            <person name="Kohler A."/>
            <person name="Ohm R.A."/>
            <person name="Kuo A."/>
            <person name="Krutzmann J."/>
            <person name="Morin E."/>
            <person name="Arend M."/>
            <person name="Barry K.W."/>
            <person name="Binder M."/>
            <person name="Choi C."/>
            <person name="Clum A."/>
            <person name="Copeland A."/>
            <person name="Grisel N."/>
            <person name="Haridas S."/>
            <person name="Kipfer T."/>
            <person name="LaButti K."/>
            <person name="Lindquist E."/>
            <person name="Lipzen A."/>
            <person name="Maire R."/>
            <person name="Meier B."/>
            <person name="Mihaltcheva S."/>
            <person name="Molinier V."/>
            <person name="Murat C."/>
            <person name="Poggeler S."/>
            <person name="Quandt C.A."/>
            <person name="Sperisen C."/>
            <person name="Tritt A."/>
            <person name="Tisserant E."/>
            <person name="Crous P.W."/>
            <person name="Henrissat B."/>
            <person name="Nehls U."/>
            <person name="Egli S."/>
            <person name="Spatafora J.W."/>
            <person name="Grigoriev I.V."/>
            <person name="Martin F.M."/>
        </authorList>
    </citation>
    <scope>NUCLEOTIDE SEQUENCE [LARGE SCALE GENOMIC DNA]</scope>
    <source>
        <strain evidence="2 3">CBS 207.34</strain>
    </source>
</reference>
<feature type="region of interest" description="Disordered" evidence="1">
    <location>
        <begin position="1"/>
        <end position="261"/>
    </location>
</feature>